<dbReference type="EMBL" id="DVMW01000030">
    <property type="protein sequence ID" value="HIU35916.1"/>
    <property type="molecule type" value="Genomic_DNA"/>
</dbReference>
<proteinExistence type="predicted"/>
<comment type="caution">
    <text evidence="2">The sequence shown here is derived from an EMBL/GenBank/DDBJ whole genome shotgun (WGS) entry which is preliminary data.</text>
</comment>
<dbReference type="PIRSF" id="PIRSF038984">
    <property type="entry name" value="FAD_binding_protein"/>
    <property type="match status" value="1"/>
</dbReference>
<dbReference type="Proteomes" id="UP000824071">
    <property type="component" value="Unassembled WGS sequence"/>
</dbReference>
<dbReference type="Gene3D" id="3.50.50.60">
    <property type="entry name" value="FAD/NAD(P)-binding domain"/>
    <property type="match status" value="2"/>
</dbReference>
<dbReference type="PANTHER" id="PTHR42842:SF3">
    <property type="entry name" value="FAD_NAD(P)-BINDING OXIDOREDUCTASE FAMILY PROTEIN"/>
    <property type="match status" value="1"/>
</dbReference>
<accession>A0A9D1IFQ2</accession>
<organism evidence="2 3">
    <name type="scientific">Candidatus Fimenecus excrementigallinarum</name>
    <dbReference type="NCBI Taxonomy" id="2840816"/>
    <lineage>
        <taxon>Bacteria</taxon>
        <taxon>Bacillati</taxon>
        <taxon>Bacillota</taxon>
        <taxon>Clostridia</taxon>
        <taxon>Candidatus Fimenecus</taxon>
    </lineage>
</organism>
<gene>
    <name evidence="2" type="ORF">IAC53_04820</name>
</gene>
<dbReference type="AlphaFoldDB" id="A0A9D1IFQ2"/>
<dbReference type="InterPro" id="IPR036188">
    <property type="entry name" value="FAD/NAD-bd_sf"/>
</dbReference>
<dbReference type="InterPro" id="IPR049516">
    <property type="entry name" value="FAD-depend_C"/>
</dbReference>
<protein>
    <recommendedName>
        <fullName evidence="1">FAD-dependent protein C-terminal domain-containing protein</fullName>
    </recommendedName>
</protein>
<name>A0A9D1IFQ2_9FIRM</name>
<feature type="domain" description="FAD-dependent protein C-terminal" evidence="1">
    <location>
        <begin position="285"/>
        <end position="481"/>
    </location>
</feature>
<dbReference type="Gene3D" id="3.30.70.2700">
    <property type="match status" value="1"/>
</dbReference>
<evidence type="ECO:0000313" key="3">
    <source>
        <dbReference type="Proteomes" id="UP000824071"/>
    </source>
</evidence>
<evidence type="ECO:0000313" key="2">
    <source>
        <dbReference type="EMBL" id="HIU35916.1"/>
    </source>
</evidence>
<reference evidence="2" key="1">
    <citation type="submission" date="2020-10" db="EMBL/GenBank/DDBJ databases">
        <authorList>
            <person name="Gilroy R."/>
        </authorList>
    </citation>
    <scope>NUCLEOTIDE SEQUENCE</scope>
    <source>
        <strain evidence="2">ChiGjej1B1-19959</strain>
    </source>
</reference>
<evidence type="ECO:0000259" key="1">
    <source>
        <dbReference type="Pfam" id="PF21688"/>
    </source>
</evidence>
<dbReference type="PANTHER" id="PTHR42842">
    <property type="entry name" value="FAD/NAD(P)-BINDING OXIDOREDUCTASE"/>
    <property type="match status" value="1"/>
</dbReference>
<dbReference type="InterPro" id="IPR028348">
    <property type="entry name" value="FAD-binding_protein"/>
</dbReference>
<dbReference type="Pfam" id="PF21688">
    <property type="entry name" value="FAD-depend_C"/>
    <property type="match status" value="1"/>
</dbReference>
<reference evidence="2" key="2">
    <citation type="journal article" date="2021" name="PeerJ">
        <title>Extensive microbial diversity within the chicken gut microbiome revealed by metagenomics and culture.</title>
        <authorList>
            <person name="Gilroy R."/>
            <person name="Ravi A."/>
            <person name="Getino M."/>
            <person name="Pursley I."/>
            <person name="Horton D.L."/>
            <person name="Alikhan N.F."/>
            <person name="Baker D."/>
            <person name="Gharbi K."/>
            <person name="Hall N."/>
            <person name="Watson M."/>
            <person name="Adriaenssens E.M."/>
            <person name="Foster-Nyarko E."/>
            <person name="Jarju S."/>
            <person name="Secka A."/>
            <person name="Antonio M."/>
            <person name="Oren A."/>
            <person name="Chaudhuri R.R."/>
            <person name="La Ragione R."/>
            <person name="Hildebrand F."/>
            <person name="Pallen M.J."/>
        </authorList>
    </citation>
    <scope>NUCLEOTIDE SEQUENCE</scope>
    <source>
        <strain evidence="2">ChiGjej1B1-19959</strain>
    </source>
</reference>
<sequence>MLRIRELKLPLEADEHDLPRLAAKILRVPAADIRQLSVFRKSLDCRKKENIQFIYTVDVEVDGDEERLLSRLHTNRVERAVPYSYTLPENRRHTDLRPVVAGFGPAGMFAALFLARAGLRPIVLERGKCVEKRQHSVQTFWQTRVLDPNSNVQFGEGGAGTFSDGKLNTGTKDTRQREVLRQFVLHGAPQEILIDAKPHIGTDRLPGVVRAFREEILALGGEVRFETRFDDLIVYNGALQGVRATDKTGRCLDLETDALVLAVGHSARDTVEMLYRRKIPIQQKAFSIGARIEHRQEMIDRAQYGRLAGHPKLRAADYKLACHPPGGRGAYTFCMCPGGTVVCASSEPGTVVTNGMSPYLRDGENANAALLVGVEPDQFPGDHPLDGMYLQLAIEQNAFRLGGGDYTAPAMLVGDFLRGSPSVRLGAVTPTCPTGVRLADLSALLPARVTETMRAAIVKMDRMLEGFAFPEAVLTAPETRSSSPVRIVRDEFFQSTVNGLFPCGEGAGYAGGIVSAAVDGIKCAEAVLRDEH</sequence>
<dbReference type="SUPFAM" id="SSF51905">
    <property type="entry name" value="FAD/NAD(P)-binding domain"/>
    <property type="match status" value="1"/>
</dbReference>